<evidence type="ECO:0000256" key="3">
    <source>
        <dbReference type="ARBA" id="ARBA00022827"/>
    </source>
</evidence>
<evidence type="ECO:0000313" key="6">
    <source>
        <dbReference type="EMBL" id="PFH46748.1"/>
    </source>
</evidence>
<sequence>MYASDKRKNIVIVGGGGGGVAVARRLSEQLQSSQYRIVLINPRSYFIILPATVRLAVYDTDRLEERVFVPLDRVFHNGNGVFIRGKVKAIDKNKGEGGTVLLEGGDRVDFEVLVLSPGFLWDGPIAFPEDESLIKEFIAKWRESFKKAYSIVLAGGGATGIELAGEIKDVWPDKKVTIVHGGCGLMNSSYPMKVRKRLESRIQQRGVDVILNDYIDNPMISSMSTVKTRNGMELDADLVVSTRGPRPNSEFIASSLGAHTVTDHGLVKVLPTLQLPEHPDIFAIGDVIDWPEQKQLIKAQNHAEIVSSNVLRHLSGEELESYKGSCEIILVTVGKTGGVCYFGFLWGIVFGDWVSRLTKSSHLLVDRIRASVGY</sequence>
<evidence type="ECO:0000313" key="7">
    <source>
        <dbReference type="Proteomes" id="UP000242287"/>
    </source>
</evidence>
<keyword evidence="4" id="KW-0560">Oxidoreductase</keyword>
<protein>
    <recommendedName>
        <fullName evidence="5">FAD/NAD(P)-binding domain-containing protein</fullName>
    </recommendedName>
</protein>
<dbReference type="PANTHER" id="PTHR43735:SF3">
    <property type="entry name" value="FERROPTOSIS SUPPRESSOR PROTEIN 1"/>
    <property type="match status" value="1"/>
</dbReference>
<evidence type="ECO:0000256" key="2">
    <source>
        <dbReference type="ARBA" id="ARBA00022630"/>
    </source>
</evidence>
<name>A0A2A9N9N2_9AGAR</name>
<dbReference type="PRINTS" id="PR00411">
    <property type="entry name" value="PNDRDTASEI"/>
</dbReference>
<dbReference type="PRINTS" id="PR00368">
    <property type="entry name" value="FADPNR"/>
</dbReference>
<dbReference type="InterPro" id="IPR023753">
    <property type="entry name" value="FAD/NAD-binding_dom"/>
</dbReference>
<accession>A0A2A9N9N2</accession>
<dbReference type="SUPFAM" id="SSF51905">
    <property type="entry name" value="FAD/NAD(P)-binding domain"/>
    <property type="match status" value="1"/>
</dbReference>
<dbReference type="GO" id="GO:0004174">
    <property type="term" value="F:electron-transferring-flavoprotein dehydrogenase activity"/>
    <property type="evidence" value="ECO:0007669"/>
    <property type="project" value="TreeGrafter"/>
</dbReference>
<keyword evidence="3" id="KW-0274">FAD</keyword>
<reference evidence="6 7" key="1">
    <citation type="submission" date="2014-02" db="EMBL/GenBank/DDBJ databases">
        <title>Transposable element dynamics among asymbiotic and ectomycorrhizal Amanita fungi.</title>
        <authorList>
            <consortium name="DOE Joint Genome Institute"/>
            <person name="Hess J."/>
            <person name="Skrede I."/>
            <person name="Wolfe B."/>
            <person name="LaButti K."/>
            <person name="Ohm R.A."/>
            <person name="Grigoriev I.V."/>
            <person name="Pringle A."/>
        </authorList>
    </citation>
    <scope>NUCLEOTIDE SEQUENCE [LARGE SCALE GENOMIC DNA]</scope>
    <source>
        <strain evidence="6 7">SKay4041</strain>
    </source>
</reference>
<dbReference type="InterPro" id="IPR036188">
    <property type="entry name" value="FAD/NAD-bd_sf"/>
</dbReference>
<feature type="domain" description="FAD/NAD(P)-binding" evidence="5">
    <location>
        <begin position="9"/>
        <end position="293"/>
    </location>
</feature>
<evidence type="ECO:0000256" key="1">
    <source>
        <dbReference type="ARBA" id="ARBA00006442"/>
    </source>
</evidence>
<organism evidence="6 7">
    <name type="scientific">Amanita thiersii Skay4041</name>
    <dbReference type="NCBI Taxonomy" id="703135"/>
    <lineage>
        <taxon>Eukaryota</taxon>
        <taxon>Fungi</taxon>
        <taxon>Dikarya</taxon>
        <taxon>Basidiomycota</taxon>
        <taxon>Agaricomycotina</taxon>
        <taxon>Agaricomycetes</taxon>
        <taxon>Agaricomycetidae</taxon>
        <taxon>Agaricales</taxon>
        <taxon>Pluteineae</taxon>
        <taxon>Amanitaceae</taxon>
        <taxon>Amanita</taxon>
    </lineage>
</organism>
<dbReference type="AlphaFoldDB" id="A0A2A9N9N2"/>
<keyword evidence="2" id="KW-0285">Flavoprotein</keyword>
<evidence type="ECO:0000259" key="5">
    <source>
        <dbReference type="Pfam" id="PF07992"/>
    </source>
</evidence>
<dbReference type="STRING" id="703135.A0A2A9N9N2"/>
<dbReference type="GO" id="GO:0005737">
    <property type="term" value="C:cytoplasm"/>
    <property type="evidence" value="ECO:0007669"/>
    <property type="project" value="TreeGrafter"/>
</dbReference>
<evidence type="ECO:0000256" key="4">
    <source>
        <dbReference type="ARBA" id="ARBA00023002"/>
    </source>
</evidence>
<dbReference type="Gene3D" id="3.50.50.100">
    <property type="match status" value="1"/>
</dbReference>
<keyword evidence="7" id="KW-1185">Reference proteome</keyword>
<gene>
    <name evidence="6" type="ORF">AMATHDRAFT_69216</name>
</gene>
<proteinExistence type="inferred from homology"/>
<comment type="similarity">
    <text evidence="1">Belongs to the FAD-dependent oxidoreductase family.</text>
</comment>
<dbReference type="PANTHER" id="PTHR43735">
    <property type="entry name" value="APOPTOSIS-INDUCING FACTOR 1"/>
    <property type="match status" value="1"/>
</dbReference>
<dbReference type="OrthoDB" id="202203at2759"/>
<dbReference type="GO" id="GO:0050660">
    <property type="term" value="F:flavin adenine dinucleotide binding"/>
    <property type="evidence" value="ECO:0007669"/>
    <property type="project" value="TreeGrafter"/>
</dbReference>
<dbReference type="EMBL" id="KZ302162">
    <property type="protein sequence ID" value="PFH46748.1"/>
    <property type="molecule type" value="Genomic_DNA"/>
</dbReference>
<dbReference type="Proteomes" id="UP000242287">
    <property type="component" value="Unassembled WGS sequence"/>
</dbReference>
<dbReference type="Pfam" id="PF07992">
    <property type="entry name" value="Pyr_redox_2"/>
    <property type="match status" value="1"/>
</dbReference>